<dbReference type="InterPro" id="IPR013087">
    <property type="entry name" value="Znf_C2H2_type"/>
</dbReference>
<gene>
    <name evidence="8" type="ORF">Pmani_016504</name>
</gene>
<keyword evidence="2" id="KW-0677">Repeat</keyword>
<evidence type="ECO:0000256" key="6">
    <source>
        <dbReference type="SAM" id="MobiDB-lite"/>
    </source>
</evidence>
<organism evidence="8 9">
    <name type="scientific">Petrolisthes manimaculis</name>
    <dbReference type="NCBI Taxonomy" id="1843537"/>
    <lineage>
        <taxon>Eukaryota</taxon>
        <taxon>Metazoa</taxon>
        <taxon>Ecdysozoa</taxon>
        <taxon>Arthropoda</taxon>
        <taxon>Crustacea</taxon>
        <taxon>Multicrustacea</taxon>
        <taxon>Malacostraca</taxon>
        <taxon>Eumalacostraca</taxon>
        <taxon>Eucarida</taxon>
        <taxon>Decapoda</taxon>
        <taxon>Pleocyemata</taxon>
        <taxon>Anomura</taxon>
        <taxon>Galatheoidea</taxon>
        <taxon>Porcellanidae</taxon>
        <taxon>Petrolisthes</taxon>
    </lineage>
</organism>
<evidence type="ECO:0000256" key="5">
    <source>
        <dbReference type="PROSITE-ProRule" id="PRU00042"/>
    </source>
</evidence>
<dbReference type="GO" id="GO:0008270">
    <property type="term" value="F:zinc ion binding"/>
    <property type="evidence" value="ECO:0007669"/>
    <property type="project" value="UniProtKB-KW"/>
</dbReference>
<keyword evidence="9" id="KW-1185">Reference proteome</keyword>
<dbReference type="Gene3D" id="3.30.160.60">
    <property type="entry name" value="Classic Zinc Finger"/>
    <property type="match status" value="1"/>
</dbReference>
<dbReference type="GO" id="GO:0005634">
    <property type="term" value="C:nucleus"/>
    <property type="evidence" value="ECO:0007669"/>
    <property type="project" value="TreeGrafter"/>
</dbReference>
<dbReference type="PANTHER" id="PTHR24408">
    <property type="entry name" value="ZINC FINGER PROTEIN"/>
    <property type="match status" value="1"/>
</dbReference>
<evidence type="ECO:0000256" key="3">
    <source>
        <dbReference type="ARBA" id="ARBA00022771"/>
    </source>
</evidence>
<evidence type="ECO:0000256" key="4">
    <source>
        <dbReference type="ARBA" id="ARBA00022833"/>
    </source>
</evidence>
<dbReference type="AlphaFoldDB" id="A0AAE1PPK0"/>
<keyword evidence="1" id="KW-0479">Metal-binding</keyword>
<reference evidence="8" key="1">
    <citation type="submission" date="2023-11" db="EMBL/GenBank/DDBJ databases">
        <title>Genome assemblies of two species of porcelain crab, Petrolisthes cinctipes and Petrolisthes manimaculis (Anomura: Porcellanidae).</title>
        <authorList>
            <person name="Angst P."/>
        </authorList>
    </citation>
    <scope>NUCLEOTIDE SEQUENCE</scope>
    <source>
        <strain evidence="8">PB745_02</strain>
        <tissue evidence="8">Gill</tissue>
    </source>
</reference>
<feature type="compositionally biased region" description="Polar residues" evidence="6">
    <location>
        <begin position="219"/>
        <end position="232"/>
    </location>
</feature>
<proteinExistence type="predicted"/>
<keyword evidence="4" id="KW-0862">Zinc</keyword>
<sequence>MEHRSSTCTSRNLKNMKESSQVEESEALIGDITVKEEVEEKMCVETFSQFLNGDVTVPPPASPIAGHGYTDQSIIKSPNFCVKDETGLEGNVLGSESNIQAIYIKEDISTEEETIKKVKEKYLMSHKSSSILLGDEGIKRVYDDMCTPDDETGYHCHRYGKDGMSRRDQLLARCQVKLKKLPPAIKMKKQTSKKLVNQKIMETSEKEVQSPHKKMQTKIDFNTKGSNGSPKTKPTRGRGRPPKSKINTGYVKNKGIRGRGKRRCYLKYDVELTRVTRLQQWGIQTYIKSSDTEENQMEEDLKYKCQETSRDLSRRKKSSRDVSELDNKYAGQGSKSSALWLEKNWNELDVAGNQDKARKKRCPQNLFCPVCDIFVSETYISLHFASLAHMHNELEYRQNRNDKVDIKLQEIVLQYFSTIIKHSPFLCQNCKFYCNLHDDFVTHMKMHKNWSEKSNIKETFTCSVCPSKGSMGLLGVFIHLRSIHHLHSVKNALMDMQQVVFTGKIVENQQQLQQQEETSPRLSDHAGYQCPKCSYSSSYRWQIEAHCKQMHLQSYGEDGSSNPTSTPNIQDASLKSYENLPSQSLIQDTSPQYSTLEGQQYPPVSGICRMCYTEVEDLSALKVHMEVEHKKDCTPCHLCGHIFPLWVDLSHHQQQWEECSRTPNGCTGKFQCDLCLFKNDMLAHVFMHKTLVHNQRQPDGRHVCHLCGTKLLTYSIKGHMLNHSNEWPHTCRFCSRKFRKEKWLKSHLLAAHPSKITPRENHHTITSTSSKAQCSRSIHDTGSLSISPSAITSEVSQTLQELFNLHLIPDLREIPPDPQYASELSPTQVNDNTADSKAFVLQCLMTLNSNDNSTQPGTSHDAEAEEDIAIKEEDVEYLIENDTGNLQEEDVDDYMGDLVDNKKIKEESVEDLMEDSTETFVENEVRDLRGVENLKEEKVGDIKEDNKDLKEGTKDLKVNGEDLQEKDTNLLMKDNVENLKEENGKDLM</sequence>
<feature type="compositionally biased region" description="Polar residues" evidence="6">
    <location>
        <begin position="1"/>
        <end position="13"/>
    </location>
</feature>
<dbReference type="Proteomes" id="UP001292094">
    <property type="component" value="Unassembled WGS sequence"/>
</dbReference>
<evidence type="ECO:0000256" key="2">
    <source>
        <dbReference type="ARBA" id="ARBA00022737"/>
    </source>
</evidence>
<comment type="caution">
    <text evidence="8">The sequence shown here is derived from an EMBL/GenBank/DDBJ whole genome shotgun (WGS) entry which is preliminary data.</text>
</comment>
<keyword evidence="3 5" id="KW-0863">Zinc-finger</keyword>
<dbReference type="EMBL" id="JAWZYT010001448">
    <property type="protein sequence ID" value="KAK4312039.1"/>
    <property type="molecule type" value="Genomic_DNA"/>
</dbReference>
<feature type="region of interest" description="Disordered" evidence="6">
    <location>
        <begin position="1"/>
        <end position="24"/>
    </location>
</feature>
<dbReference type="PANTHER" id="PTHR24408:SF58">
    <property type="entry name" value="TRANSCRIPTION FACTOR (TFIIIA), PUTATIVE (AFU_ORTHOLOGUE AFUA_1G05150)-RELATED"/>
    <property type="match status" value="1"/>
</dbReference>
<evidence type="ECO:0000256" key="1">
    <source>
        <dbReference type="ARBA" id="ARBA00022723"/>
    </source>
</evidence>
<name>A0AAE1PPK0_9EUCA</name>
<dbReference type="InterPro" id="IPR036236">
    <property type="entry name" value="Znf_C2H2_sf"/>
</dbReference>
<feature type="region of interest" description="Disordered" evidence="6">
    <location>
        <begin position="306"/>
        <end position="330"/>
    </location>
</feature>
<dbReference type="GO" id="GO:0000981">
    <property type="term" value="F:DNA-binding transcription factor activity, RNA polymerase II-specific"/>
    <property type="evidence" value="ECO:0007669"/>
    <property type="project" value="TreeGrafter"/>
</dbReference>
<feature type="domain" description="C2H2-type" evidence="7">
    <location>
        <begin position="729"/>
        <end position="757"/>
    </location>
</feature>
<protein>
    <recommendedName>
        <fullName evidence="7">C2H2-type domain-containing protein</fullName>
    </recommendedName>
</protein>
<accession>A0AAE1PPK0</accession>
<dbReference type="SUPFAM" id="SSF57667">
    <property type="entry name" value="beta-beta-alpha zinc fingers"/>
    <property type="match status" value="1"/>
</dbReference>
<dbReference type="SMART" id="SM00355">
    <property type="entry name" value="ZnF_C2H2"/>
    <property type="match status" value="9"/>
</dbReference>
<dbReference type="PROSITE" id="PS00028">
    <property type="entry name" value="ZINC_FINGER_C2H2_1"/>
    <property type="match status" value="2"/>
</dbReference>
<evidence type="ECO:0000259" key="7">
    <source>
        <dbReference type="PROSITE" id="PS50157"/>
    </source>
</evidence>
<feature type="region of interest" description="Disordered" evidence="6">
    <location>
        <begin position="203"/>
        <end position="253"/>
    </location>
</feature>
<feature type="compositionally biased region" description="Basic residues" evidence="6">
    <location>
        <begin position="233"/>
        <end position="243"/>
    </location>
</feature>
<evidence type="ECO:0000313" key="9">
    <source>
        <dbReference type="Proteomes" id="UP001292094"/>
    </source>
</evidence>
<dbReference type="PROSITE" id="PS50157">
    <property type="entry name" value="ZINC_FINGER_C2H2_2"/>
    <property type="match status" value="1"/>
</dbReference>
<evidence type="ECO:0000313" key="8">
    <source>
        <dbReference type="EMBL" id="KAK4312039.1"/>
    </source>
</evidence>
<dbReference type="GO" id="GO:0043565">
    <property type="term" value="F:sequence-specific DNA binding"/>
    <property type="evidence" value="ECO:0007669"/>
    <property type="project" value="TreeGrafter"/>
</dbReference>